<reference evidence="2" key="1">
    <citation type="journal article" date="2023" name="Plant J.">
        <title>Genome sequences and population genomics provide insights into the demographic history, inbreeding, and mutation load of two 'living fossil' tree species of Dipteronia.</title>
        <authorList>
            <person name="Feng Y."/>
            <person name="Comes H.P."/>
            <person name="Chen J."/>
            <person name="Zhu S."/>
            <person name="Lu R."/>
            <person name="Zhang X."/>
            <person name="Li P."/>
            <person name="Qiu J."/>
            <person name="Olsen K.M."/>
            <person name="Qiu Y."/>
        </authorList>
    </citation>
    <scope>NUCLEOTIDE SEQUENCE</scope>
    <source>
        <strain evidence="2">NBL</strain>
    </source>
</reference>
<dbReference type="PANTHER" id="PTHR33116:SF75">
    <property type="entry name" value="RIBONUCLEASE H PROTEIN"/>
    <property type="match status" value="1"/>
</dbReference>
<dbReference type="PANTHER" id="PTHR33116">
    <property type="entry name" value="REVERSE TRANSCRIPTASE ZINC-BINDING DOMAIN-CONTAINING PROTEIN-RELATED-RELATED"/>
    <property type="match status" value="1"/>
</dbReference>
<evidence type="ECO:0000259" key="1">
    <source>
        <dbReference type="Pfam" id="PF03372"/>
    </source>
</evidence>
<dbReference type="InterPro" id="IPR036691">
    <property type="entry name" value="Endo/exonu/phosph_ase_sf"/>
</dbReference>
<organism evidence="2 3">
    <name type="scientific">Dipteronia sinensis</name>
    <dbReference type="NCBI Taxonomy" id="43782"/>
    <lineage>
        <taxon>Eukaryota</taxon>
        <taxon>Viridiplantae</taxon>
        <taxon>Streptophyta</taxon>
        <taxon>Embryophyta</taxon>
        <taxon>Tracheophyta</taxon>
        <taxon>Spermatophyta</taxon>
        <taxon>Magnoliopsida</taxon>
        <taxon>eudicotyledons</taxon>
        <taxon>Gunneridae</taxon>
        <taxon>Pentapetalae</taxon>
        <taxon>rosids</taxon>
        <taxon>malvids</taxon>
        <taxon>Sapindales</taxon>
        <taxon>Sapindaceae</taxon>
        <taxon>Hippocastanoideae</taxon>
        <taxon>Acereae</taxon>
        <taxon>Dipteronia</taxon>
    </lineage>
</organism>
<gene>
    <name evidence="2" type="ORF">Dsin_009205</name>
</gene>
<sequence>MLALSWNIRGLGRPEKRSCVRKLVALHKPSILFLQETKLSCYDSKIYNSIGGAWLNRGLGVEADRAVGGLLTLWNDELFLAKACIKNSRCIVIAGELVKLAKEVAFCNVHTHNSENERVELWDFIVWAQPSFSMPWCMGGDFNTVLCDTERKGGASNSASMRNFRSFLLQAKVVDIPIHGCAFTWTNNRELASWARLDRFLISPWILSWFPKLMQKGLPKSVSDHNAITIGEPKKDWGPCPFRLYDNWMEDSNLTSCVREGWKKHKPKGSFGFILSSKIRISKEIIKRAVKDSNKEIEKKASTDGWSESMRKERVNVLSDLWKGIRKEEQSWRKKLRVKWLKEDDTIIFLKPRLDYLCNARRILRCFEIAAGLRINFHKSCLVKVGKSGATNTNWAKVFKCKEATFPITYLGLPLGARPSSKAFWNPILNRIQKRLAPWKRNFLNKGGRLVLIKAVLASIPSYYMSVFKVPIGVANDIEKIQRSFFWGDGVAKRKLHAVNWN</sequence>
<dbReference type="Gene3D" id="3.60.10.10">
    <property type="entry name" value="Endonuclease/exonuclease/phosphatase"/>
    <property type="match status" value="1"/>
</dbReference>
<keyword evidence="3" id="KW-1185">Reference proteome</keyword>
<dbReference type="AlphaFoldDB" id="A0AAE0AR56"/>
<name>A0AAE0AR56_9ROSI</name>
<dbReference type="Proteomes" id="UP001281410">
    <property type="component" value="Unassembled WGS sequence"/>
</dbReference>
<dbReference type="GO" id="GO:0003824">
    <property type="term" value="F:catalytic activity"/>
    <property type="evidence" value="ECO:0007669"/>
    <property type="project" value="InterPro"/>
</dbReference>
<dbReference type="SUPFAM" id="SSF56219">
    <property type="entry name" value="DNase I-like"/>
    <property type="match status" value="1"/>
</dbReference>
<evidence type="ECO:0000313" key="2">
    <source>
        <dbReference type="EMBL" id="KAK3222180.1"/>
    </source>
</evidence>
<protein>
    <recommendedName>
        <fullName evidence="1">Endonuclease/exonuclease/phosphatase domain-containing protein</fullName>
    </recommendedName>
</protein>
<comment type="caution">
    <text evidence="2">The sequence shown here is derived from an EMBL/GenBank/DDBJ whole genome shotgun (WGS) entry which is preliminary data.</text>
</comment>
<proteinExistence type="predicted"/>
<evidence type="ECO:0000313" key="3">
    <source>
        <dbReference type="Proteomes" id="UP001281410"/>
    </source>
</evidence>
<dbReference type="EMBL" id="JANJYJ010000003">
    <property type="protein sequence ID" value="KAK3222180.1"/>
    <property type="molecule type" value="Genomic_DNA"/>
</dbReference>
<dbReference type="Pfam" id="PF03372">
    <property type="entry name" value="Exo_endo_phos"/>
    <property type="match status" value="1"/>
</dbReference>
<feature type="domain" description="Endonuclease/exonuclease/phosphatase" evidence="1">
    <location>
        <begin position="4"/>
        <end position="225"/>
    </location>
</feature>
<dbReference type="InterPro" id="IPR005135">
    <property type="entry name" value="Endo/exonuclease/phosphatase"/>
</dbReference>
<accession>A0AAE0AR56</accession>